<gene>
    <name evidence="2" type="ORF">C453_14431</name>
</gene>
<dbReference type="EMBL" id="AOLK01000021">
    <property type="protein sequence ID" value="ELZ83210.1"/>
    <property type="molecule type" value="Genomic_DNA"/>
</dbReference>
<protein>
    <submittedName>
        <fullName evidence="2">Phosphoribosyltransferase</fullName>
    </submittedName>
</protein>
<evidence type="ECO:0000256" key="1">
    <source>
        <dbReference type="SAM" id="MobiDB-lite"/>
    </source>
</evidence>
<proteinExistence type="predicted"/>
<dbReference type="Gene3D" id="3.40.50.2020">
    <property type="match status" value="1"/>
</dbReference>
<sequence length="216" mass="24439">MDYPAENPPVQIYYQPTIPEGFPDLTPCHIFGLGEYRSKRKGRNEFSSKLIDFAKEDDLSEFEYFAPHVDWFIKNRFDGDISPDLVTVYPGHHGGYSDALVKVCKELESEYDIVYRELLSRTENRPQQKNYNRNKERWENQDGSISTTRSLSGETVLLLDDVTTSGASVTVGKNELEDAGANQAIGLCLGISKRSRSIYHHLKEATHTVGSVISDE</sequence>
<dbReference type="AlphaFoldDB" id="M0HFC5"/>
<keyword evidence="2" id="KW-0328">Glycosyltransferase</keyword>
<evidence type="ECO:0000313" key="3">
    <source>
        <dbReference type="Proteomes" id="UP000011612"/>
    </source>
</evidence>
<keyword evidence="3" id="KW-1185">Reference proteome</keyword>
<dbReference type="InterPro" id="IPR000836">
    <property type="entry name" value="PRTase_dom"/>
</dbReference>
<dbReference type="Proteomes" id="UP000011612">
    <property type="component" value="Unassembled WGS sequence"/>
</dbReference>
<accession>M0HFC5</accession>
<comment type="caution">
    <text evidence="2">The sequence shown here is derived from an EMBL/GenBank/DDBJ whole genome shotgun (WGS) entry which is preliminary data.</text>
</comment>
<dbReference type="CDD" id="cd06223">
    <property type="entry name" value="PRTases_typeI"/>
    <property type="match status" value="1"/>
</dbReference>
<feature type="region of interest" description="Disordered" evidence="1">
    <location>
        <begin position="125"/>
        <end position="146"/>
    </location>
</feature>
<dbReference type="InterPro" id="IPR029057">
    <property type="entry name" value="PRTase-like"/>
</dbReference>
<organism evidence="2 3">
    <name type="scientific">Haloferax elongans ATCC BAA-1513</name>
    <dbReference type="NCBI Taxonomy" id="1230453"/>
    <lineage>
        <taxon>Archaea</taxon>
        <taxon>Methanobacteriati</taxon>
        <taxon>Methanobacteriota</taxon>
        <taxon>Stenosarchaea group</taxon>
        <taxon>Halobacteria</taxon>
        <taxon>Halobacteriales</taxon>
        <taxon>Haloferacaceae</taxon>
        <taxon>Haloferax</taxon>
    </lineage>
</organism>
<dbReference type="GO" id="GO:0016757">
    <property type="term" value="F:glycosyltransferase activity"/>
    <property type="evidence" value="ECO:0007669"/>
    <property type="project" value="UniProtKB-KW"/>
</dbReference>
<dbReference type="SUPFAM" id="SSF53271">
    <property type="entry name" value="PRTase-like"/>
    <property type="match status" value="1"/>
</dbReference>
<keyword evidence="2" id="KW-0808">Transferase</keyword>
<name>M0HFC5_HALEO</name>
<reference evidence="2 3" key="1">
    <citation type="journal article" date="2014" name="PLoS Genet.">
        <title>Phylogenetically driven sequencing of extremely halophilic archaea reveals strategies for static and dynamic osmo-response.</title>
        <authorList>
            <person name="Becker E.A."/>
            <person name="Seitzer P.M."/>
            <person name="Tritt A."/>
            <person name="Larsen D."/>
            <person name="Krusor M."/>
            <person name="Yao A.I."/>
            <person name="Wu D."/>
            <person name="Madern D."/>
            <person name="Eisen J.A."/>
            <person name="Darling A.E."/>
            <person name="Facciotti M.T."/>
        </authorList>
    </citation>
    <scope>NUCLEOTIDE SEQUENCE [LARGE SCALE GENOMIC DNA]</scope>
    <source>
        <strain evidence="2 3">ATCC BAA-1513</strain>
    </source>
</reference>
<evidence type="ECO:0000313" key="2">
    <source>
        <dbReference type="EMBL" id="ELZ83210.1"/>
    </source>
</evidence>